<dbReference type="InterPro" id="IPR001296">
    <property type="entry name" value="Glyco_trans_1"/>
</dbReference>
<proteinExistence type="predicted"/>
<dbReference type="Proteomes" id="UP000192917">
    <property type="component" value="Unassembled WGS sequence"/>
</dbReference>
<keyword evidence="4" id="KW-1185">Reference proteome</keyword>
<dbReference type="CDD" id="cd03801">
    <property type="entry name" value="GT4_PimA-like"/>
    <property type="match status" value="1"/>
</dbReference>
<feature type="domain" description="Glycosyltransferase subfamily 4-like N-terminal" evidence="2">
    <location>
        <begin position="14"/>
        <end position="138"/>
    </location>
</feature>
<dbReference type="Pfam" id="PF00534">
    <property type="entry name" value="Glycos_transf_1"/>
    <property type="match status" value="1"/>
</dbReference>
<keyword evidence="3" id="KW-0808">Transferase</keyword>
<sequence length="347" mass="36448">MRILVSSFHFHPSIGGLEVASQTIAGELAARGHEITLLTGTAPGPDCDDARRFAYPVVRRPGAAELVALVRRAELVWHNNISLRYGWPLLALRRPWVITHQGELYPKAAPPRPAKWLKLLAVRHATNIAISRPVAADLPVASVVVPNPYRDSLFRPLPGATREFELGFAGRLVSDKGCDLLIEALAGLPGSPRLLVVGSGPEEPALRVRIEALGLAGRVVFAGAHRDAALVEQLNRCRILVVPSRWAEPFGIVALEGLACGCVVVGSAAGGLAEAIGSAGLTFPNNDGAALAATLAGLLADPARQEALRAAAPGHLARFTAAAVTDRYEAIFAAALAGRGRAGAIPR</sequence>
<reference evidence="3 4" key="1">
    <citation type="submission" date="2017-04" db="EMBL/GenBank/DDBJ databases">
        <authorList>
            <person name="Afonso C.L."/>
            <person name="Miller P.J."/>
            <person name="Scott M.A."/>
            <person name="Spackman E."/>
            <person name="Goraichik I."/>
            <person name="Dimitrov K.M."/>
            <person name="Suarez D.L."/>
            <person name="Swayne D.E."/>
        </authorList>
    </citation>
    <scope>NUCLEOTIDE SEQUENCE [LARGE SCALE GENOMIC DNA]</scope>
    <source>
        <strain evidence="3 4">USBA 355</strain>
    </source>
</reference>
<name>A0A1Y6CP55_9PROT</name>
<organism evidence="3 4">
    <name type="scientific">Tistlia consotensis USBA 355</name>
    <dbReference type="NCBI Taxonomy" id="560819"/>
    <lineage>
        <taxon>Bacteria</taxon>
        <taxon>Pseudomonadati</taxon>
        <taxon>Pseudomonadota</taxon>
        <taxon>Alphaproteobacteria</taxon>
        <taxon>Rhodospirillales</taxon>
        <taxon>Rhodovibrionaceae</taxon>
        <taxon>Tistlia</taxon>
    </lineage>
</organism>
<feature type="domain" description="Glycosyl transferase family 1" evidence="1">
    <location>
        <begin position="160"/>
        <end position="312"/>
    </location>
</feature>
<dbReference type="Gene3D" id="3.40.50.2000">
    <property type="entry name" value="Glycogen Phosphorylase B"/>
    <property type="match status" value="2"/>
</dbReference>
<dbReference type="STRING" id="560819.SAMN05428998_12477"/>
<evidence type="ECO:0000259" key="1">
    <source>
        <dbReference type="Pfam" id="PF00534"/>
    </source>
</evidence>
<accession>A0A1Y6CP55</accession>
<evidence type="ECO:0000259" key="2">
    <source>
        <dbReference type="Pfam" id="PF13439"/>
    </source>
</evidence>
<dbReference type="InterPro" id="IPR028098">
    <property type="entry name" value="Glyco_trans_4-like_N"/>
</dbReference>
<dbReference type="PANTHER" id="PTHR12526:SF636">
    <property type="entry name" value="BLL3647 PROTEIN"/>
    <property type="match status" value="1"/>
</dbReference>
<evidence type="ECO:0000313" key="4">
    <source>
        <dbReference type="Proteomes" id="UP000192917"/>
    </source>
</evidence>
<evidence type="ECO:0000313" key="3">
    <source>
        <dbReference type="EMBL" id="SMF63138.1"/>
    </source>
</evidence>
<dbReference type="RefSeq" id="WP_085125127.1">
    <property type="nucleotide sequence ID" value="NZ_FWZX01000024.1"/>
</dbReference>
<dbReference type="EMBL" id="FWZX01000024">
    <property type="protein sequence ID" value="SMF63138.1"/>
    <property type="molecule type" value="Genomic_DNA"/>
</dbReference>
<dbReference type="SUPFAM" id="SSF53756">
    <property type="entry name" value="UDP-Glycosyltransferase/glycogen phosphorylase"/>
    <property type="match status" value="1"/>
</dbReference>
<dbReference type="GO" id="GO:0016757">
    <property type="term" value="F:glycosyltransferase activity"/>
    <property type="evidence" value="ECO:0007669"/>
    <property type="project" value="InterPro"/>
</dbReference>
<dbReference type="AlphaFoldDB" id="A0A1Y6CP55"/>
<dbReference type="PANTHER" id="PTHR12526">
    <property type="entry name" value="GLYCOSYLTRANSFERASE"/>
    <property type="match status" value="1"/>
</dbReference>
<dbReference type="Pfam" id="PF13439">
    <property type="entry name" value="Glyco_transf_4"/>
    <property type="match status" value="1"/>
</dbReference>
<gene>
    <name evidence="3" type="ORF">SAMN05428998_12477</name>
</gene>
<protein>
    <submittedName>
        <fullName evidence="3">Glycosyltransferase involved in cell wall bisynthesis</fullName>
    </submittedName>
</protein>